<comment type="similarity">
    <text evidence="2">Belongs to the metallo-beta-lactamase superfamily.</text>
</comment>
<dbReference type="InterPro" id="IPR001279">
    <property type="entry name" value="Metallo-B-lactamas"/>
</dbReference>
<evidence type="ECO:0000259" key="6">
    <source>
        <dbReference type="SMART" id="SM00849"/>
    </source>
</evidence>
<keyword evidence="4" id="KW-0378">Hydrolase</keyword>
<reference evidence="9 10" key="1">
    <citation type="submission" date="2020-04" db="EMBL/GenBank/DDBJ databases">
        <title>Description of novel Gluconacetobacter.</title>
        <authorList>
            <person name="Sombolestani A."/>
        </authorList>
    </citation>
    <scope>NUCLEOTIDE SEQUENCE [LARGE SCALE GENOMIC DNA]</scope>
    <source>
        <strain evidence="8 9">LMG 1728</strain>
        <strain evidence="7 10">LMG 1731</strain>
    </source>
</reference>
<comment type="cofactor">
    <cofactor evidence="1">
        <name>Zn(2+)</name>
        <dbReference type="ChEBI" id="CHEBI:29105"/>
    </cofactor>
</comment>
<evidence type="ECO:0000256" key="4">
    <source>
        <dbReference type="ARBA" id="ARBA00022801"/>
    </source>
</evidence>
<sequence>MSSDDTYKIFVIKYATTNMKRETFFVPPFFPAGEIQFDYYISVIANEKRVILVDTGFREETGGRRGRTLLRCPVESLSLCGFDARQVDDVILTHLHYDHAGNMGCFDSARFHIQQREIEFVTSSMMSSANPNLGGSVESSDVHALVDLIFAGRVNILHGSTELVPGIELHLVGGHTPGQQLVRVKTARGWVILANDTCHYEKNVIDRHPVCAFVDLREMMEGFDKIMHLADGDMSRIIPGHDPIVMQRFPSPDKSLKDIVVRVDLPPVGN</sequence>
<name>A0A7W4IPC0_9PROT</name>
<protein>
    <submittedName>
        <fullName evidence="7">N-acyl homoserine lactonase family protein</fullName>
    </submittedName>
</protein>
<evidence type="ECO:0000256" key="3">
    <source>
        <dbReference type="ARBA" id="ARBA00022723"/>
    </source>
</evidence>
<feature type="domain" description="Metallo-beta-lactamase" evidence="6">
    <location>
        <begin position="38"/>
        <end position="241"/>
    </location>
</feature>
<organism evidence="7 10">
    <name type="scientific">Gluconacetobacter dulcium</name>
    <dbReference type="NCBI Taxonomy" id="2729096"/>
    <lineage>
        <taxon>Bacteria</taxon>
        <taxon>Pseudomonadati</taxon>
        <taxon>Pseudomonadota</taxon>
        <taxon>Alphaproteobacteria</taxon>
        <taxon>Acetobacterales</taxon>
        <taxon>Acetobacteraceae</taxon>
        <taxon>Gluconacetobacter</taxon>
    </lineage>
</organism>
<gene>
    <name evidence="8" type="ORF">HLH25_19120</name>
    <name evidence="7" type="ORF">HLH26_19190</name>
</gene>
<dbReference type="Proteomes" id="UP000561077">
    <property type="component" value="Unassembled WGS sequence"/>
</dbReference>
<dbReference type="SUPFAM" id="SSF56281">
    <property type="entry name" value="Metallo-hydrolase/oxidoreductase"/>
    <property type="match status" value="1"/>
</dbReference>
<dbReference type="PANTHER" id="PTHR42978">
    <property type="entry name" value="QUORUM-QUENCHING LACTONASE YTNP-RELATED-RELATED"/>
    <property type="match status" value="1"/>
</dbReference>
<keyword evidence="3" id="KW-0479">Metal-binding</keyword>
<dbReference type="EMBL" id="JABEQO010000039">
    <property type="protein sequence ID" value="MBB2166610.1"/>
    <property type="molecule type" value="Genomic_DNA"/>
</dbReference>
<dbReference type="SMART" id="SM00849">
    <property type="entry name" value="Lactamase_B"/>
    <property type="match status" value="1"/>
</dbReference>
<dbReference type="GO" id="GO:0046872">
    <property type="term" value="F:metal ion binding"/>
    <property type="evidence" value="ECO:0007669"/>
    <property type="project" value="UniProtKB-KW"/>
</dbReference>
<evidence type="ECO:0000313" key="8">
    <source>
        <dbReference type="EMBL" id="MBB2195700.1"/>
    </source>
</evidence>
<evidence type="ECO:0000256" key="5">
    <source>
        <dbReference type="ARBA" id="ARBA00022833"/>
    </source>
</evidence>
<dbReference type="EMBL" id="JABEQN010000038">
    <property type="protein sequence ID" value="MBB2195700.1"/>
    <property type="molecule type" value="Genomic_DNA"/>
</dbReference>
<evidence type="ECO:0000313" key="10">
    <source>
        <dbReference type="Proteomes" id="UP000561077"/>
    </source>
</evidence>
<dbReference type="AlphaFoldDB" id="A0A7W4IPC0"/>
<dbReference type="PANTHER" id="PTHR42978:SF7">
    <property type="entry name" value="METALLO-HYDROLASE RV2300C-RELATED"/>
    <property type="match status" value="1"/>
</dbReference>
<dbReference type="InterPro" id="IPR036866">
    <property type="entry name" value="RibonucZ/Hydroxyglut_hydro"/>
</dbReference>
<keyword evidence="5" id="KW-0862">Zinc</keyword>
<evidence type="ECO:0000256" key="2">
    <source>
        <dbReference type="ARBA" id="ARBA00007749"/>
    </source>
</evidence>
<dbReference type="RefSeq" id="WP_182975587.1">
    <property type="nucleotide sequence ID" value="NZ_JABEQN010000038.1"/>
</dbReference>
<evidence type="ECO:0000256" key="1">
    <source>
        <dbReference type="ARBA" id="ARBA00001947"/>
    </source>
</evidence>
<evidence type="ECO:0000313" key="7">
    <source>
        <dbReference type="EMBL" id="MBB2166610.1"/>
    </source>
</evidence>
<evidence type="ECO:0000313" key="9">
    <source>
        <dbReference type="Proteomes" id="UP000540490"/>
    </source>
</evidence>
<dbReference type="Proteomes" id="UP000540490">
    <property type="component" value="Unassembled WGS sequence"/>
</dbReference>
<keyword evidence="9" id="KW-1185">Reference proteome</keyword>
<dbReference type="Gene3D" id="3.60.15.10">
    <property type="entry name" value="Ribonuclease Z/Hydroxyacylglutathione hydrolase-like"/>
    <property type="match status" value="1"/>
</dbReference>
<dbReference type="CDD" id="cd07729">
    <property type="entry name" value="AHL_lactonase_MBL-fold"/>
    <property type="match status" value="1"/>
</dbReference>
<comment type="caution">
    <text evidence="7">The sequence shown here is derived from an EMBL/GenBank/DDBJ whole genome shotgun (WGS) entry which is preliminary data.</text>
</comment>
<dbReference type="InterPro" id="IPR051013">
    <property type="entry name" value="MBL_superfamily_lactonases"/>
</dbReference>
<accession>A0A7W4IPC0</accession>
<proteinExistence type="inferred from homology"/>
<dbReference type="Pfam" id="PF00753">
    <property type="entry name" value="Lactamase_B"/>
    <property type="match status" value="1"/>
</dbReference>
<dbReference type="GO" id="GO:0016787">
    <property type="term" value="F:hydrolase activity"/>
    <property type="evidence" value="ECO:0007669"/>
    <property type="project" value="UniProtKB-KW"/>
</dbReference>